<dbReference type="AlphaFoldDB" id="A0A448V041"/>
<evidence type="ECO:0000259" key="5">
    <source>
        <dbReference type="Pfam" id="PF03787"/>
    </source>
</evidence>
<dbReference type="InterPro" id="IPR005510">
    <property type="entry name" value="Csm4"/>
</dbReference>
<dbReference type="Proteomes" id="UP000269544">
    <property type="component" value="Chromosome"/>
</dbReference>
<keyword evidence="3" id="KW-0694">RNA-binding</keyword>
<dbReference type="GO" id="GO:0003723">
    <property type="term" value="F:RNA binding"/>
    <property type="evidence" value="ECO:0007669"/>
    <property type="project" value="UniProtKB-KW"/>
</dbReference>
<evidence type="ECO:0000256" key="4">
    <source>
        <dbReference type="ARBA" id="ARBA00023118"/>
    </source>
</evidence>
<comment type="similarity">
    <text evidence="1">Belongs to the CRISPR-associated Csm4 family.</text>
</comment>
<keyword evidence="4" id="KW-0051">Antiviral defense</keyword>
<dbReference type="RefSeq" id="WP_126464704.1">
    <property type="nucleotide sequence ID" value="NZ_LR134523.1"/>
</dbReference>
<dbReference type="GO" id="GO:0051607">
    <property type="term" value="P:defense response to virus"/>
    <property type="evidence" value="ECO:0007669"/>
    <property type="project" value="UniProtKB-KW"/>
</dbReference>
<gene>
    <name evidence="7" type="ORF">NCTC13079_00232</name>
</gene>
<evidence type="ECO:0000256" key="1">
    <source>
        <dbReference type="ARBA" id="ARBA00005772"/>
    </source>
</evidence>
<proteinExistence type="inferred from homology"/>
<dbReference type="Pfam" id="PF17953">
    <property type="entry name" value="Csm4_C"/>
    <property type="match status" value="1"/>
</dbReference>
<reference evidence="7 8" key="1">
    <citation type="submission" date="2018-12" db="EMBL/GenBank/DDBJ databases">
        <authorList>
            <consortium name="Pathogen Informatics"/>
        </authorList>
    </citation>
    <scope>NUCLEOTIDE SEQUENCE [LARGE SCALE GENOMIC DNA]</scope>
    <source>
        <strain evidence="7 8">NCTC13079</strain>
    </source>
</reference>
<protein>
    <recommendedName>
        <fullName evidence="2">CRISPR system Cms protein Csm4</fullName>
    </recommendedName>
</protein>
<dbReference type="NCBIfam" id="TIGR01903">
    <property type="entry name" value="cas5_csm4"/>
    <property type="match status" value="1"/>
</dbReference>
<evidence type="ECO:0000256" key="3">
    <source>
        <dbReference type="ARBA" id="ARBA00022884"/>
    </source>
</evidence>
<dbReference type="Pfam" id="PF03787">
    <property type="entry name" value="RAMPs"/>
    <property type="match status" value="1"/>
</dbReference>
<name>A0A448V041_9FIRM</name>
<keyword evidence="8" id="KW-1185">Reference proteome</keyword>
<dbReference type="KEGG" id="piv:NCTC13079_00232"/>
<organism evidence="7 8">
    <name type="scientific">Aedoeadaptatus ivorii</name>
    <dbReference type="NCBI Taxonomy" id="54006"/>
    <lineage>
        <taxon>Bacteria</taxon>
        <taxon>Bacillati</taxon>
        <taxon>Bacillota</taxon>
        <taxon>Tissierellia</taxon>
        <taxon>Tissierellales</taxon>
        <taxon>Peptoniphilaceae</taxon>
        <taxon>Aedoeadaptatus</taxon>
    </lineage>
</organism>
<evidence type="ECO:0000259" key="6">
    <source>
        <dbReference type="Pfam" id="PF17953"/>
    </source>
</evidence>
<feature type="domain" description="CRISPR type III-associated protein" evidence="5">
    <location>
        <begin position="18"/>
        <end position="200"/>
    </location>
</feature>
<evidence type="ECO:0000313" key="7">
    <source>
        <dbReference type="EMBL" id="VEJ34619.1"/>
    </source>
</evidence>
<sequence length="314" mass="35579">MKALQTVVYRLIFPNGIHLGGNKLSDAESTLRADTLFSALCHEAQKIQVDGIEKLVALIREGLRFSDAFPFDREELFLPKPMVSIRGEDRDSSQKKKYKKIDYIPLSEWSEYIAGNSDPDDILDVLEETRHQTVYTKILHRPVGDHEIYNLGVRYFPENAGLYFIMRCPESRLGCMDELLYSLSYSGIGGKRKSGFGRFEIASADTEVPVDLKNLLTGSWNSWMSLTTSLPGREEGEKVVDGALGYEVIRRGGFIASADAKGNFRKPVRKRDIYFLRSGSVFRDRYRGELYDVSPGYGHPVYRYGMPIFVGVKS</sequence>
<accession>A0A448V041</accession>
<dbReference type="OrthoDB" id="9792564at2"/>
<feature type="domain" description="Csm4 C-terminal" evidence="6">
    <location>
        <begin position="221"/>
        <end position="312"/>
    </location>
</feature>
<evidence type="ECO:0000256" key="2">
    <source>
        <dbReference type="ARBA" id="ARBA00016109"/>
    </source>
</evidence>
<dbReference type="InterPro" id="IPR040932">
    <property type="entry name" value="Csm4_C"/>
</dbReference>
<evidence type="ECO:0000313" key="8">
    <source>
        <dbReference type="Proteomes" id="UP000269544"/>
    </source>
</evidence>
<dbReference type="EMBL" id="LR134523">
    <property type="protein sequence ID" value="VEJ34619.1"/>
    <property type="molecule type" value="Genomic_DNA"/>
</dbReference>
<dbReference type="InterPro" id="IPR005537">
    <property type="entry name" value="RAMP_III_fam"/>
</dbReference>